<dbReference type="EMBL" id="LCYI01000017">
    <property type="protein sequence ID" value="KLA31118.1"/>
    <property type="molecule type" value="Genomic_DNA"/>
</dbReference>
<gene>
    <name evidence="1" type="ORF">B4077_3386</name>
</gene>
<proteinExistence type="predicted"/>
<sequence>MKKIYLFVGFLMGFIVFNLDGIKVEAAELNVEQIKHLESLGFTKEEISDMPEMEIMKNLEIVGQVVATKEKFIKVTENGVNNSSKEIEIDKNTYLNGVQLEEAKRVQKRNGVAKLSSDTNTTSYKKVTTNIVSLKAKQKYRVKTSIEWSVMPSNRKIDVIGTSINSSFWAPSQGSQYGQQKWKLKYDCNKTKSKSATYTKDSNKWSKGPSGYALNIDLPNDVNKSYACYNEKVLTLSAFSYYTVEKLAATTQIDAYGKYLHQETTLQVSPSISFSPLTFGVSASQSDKFTETTTHAQVKF</sequence>
<name>A0A0G8F3M7_BACCE</name>
<dbReference type="PATRIC" id="fig|1396.428.peg.2767"/>
<comment type="caution">
    <text evidence="1">The sequence shown here is derived from an EMBL/GenBank/DDBJ whole genome shotgun (WGS) entry which is preliminary data.</text>
</comment>
<dbReference type="AlphaFoldDB" id="A0A0G8F3M7"/>
<organism evidence="1 2">
    <name type="scientific">Bacillus cereus</name>
    <dbReference type="NCBI Taxonomy" id="1396"/>
    <lineage>
        <taxon>Bacteria</taxon>
        <taxon>Bacillati</taxon>
        <taxon>Bacillota</taxon>
        <taxon>Bacilli</taxon>
        <taxon>Bacillales</taxon>
        <taxon>Bacillaceae</taxon>
        <taxon>Bacillus</taxon>
        <taxon>Bacillus cereus group</taxon>
    </lineage>
</organism>
<dbReference type="Proteomes" id="UP000035214">
    <property type="component" value="Unassembled WGS sequence"/>
</dbReference>
<accession>A0A0G8F3M7</accession>
<dbReference type="RefSeq" id="WP_046954463.1">
    <property type="nucleotide sequence ID" value="NZ_LCYI01000017.1"/>
</dbReference>
<protein>
    <submittedName>
        <fullName evidence="1">Uncharacterized protein</fullName>
    </submittedName>
</protein>
<evidence type="ECO:0000313" key="2">
    <source>
        <dbReference type="Proteomes" id="UP000035214"/>
    </source>
</evidence>
<evidence type="ECO:0000313" key="1">
    <source>
        <dbReference type="EMBL" id="KLA31118.1"/>
    </source>
</evidence>
<reference evidence="1 2" key="1">
    <citation type="submission" date="2015-04" db="EMBL/GenBank/DDBJ databases">
        <title>Draft Genome Sequences of Eight Spore-Forming Food Isolates of Bacillus cereus Genome sequencing.</title>
        <authorList>
            <person name="Krawcyk A.O."/>
            <person name="de Jong A."/>
            <person name="Eijlander R.T."/>
            <person name="Berendsen E.M."/>
            <person name="Holsappel S."/>
            <person name="Wells-Bennik M."/>
            <person name="Kuipers O.P."/>
        </authorList>
    </citation>
    <scope>NUCLEOTIDE SEQUENCE [LARGE SCALE GENOMIC DNA]</scope>
    <source>
        <strain evidence="1 2">B4077</strain>
    </source>
</reference>